<evidence type="ECO:0000313" key="11">
    <source>
        <dbReference type="EMBL" id="GIU35475.1"/>
    </source>
</evidence>
<comment type="subcellular location">
    <subcellularLocation>
        <location evidence="2">Periplasm</location>
    </subcellularLocation>
</comment>
<keyword evidence="4" id="KW-0349">Heme</keyword>
<dbReference type="Pfam" id="PF14537">
    <property type="entry name" value="Cytochrom_c3_2"/>
    <property type="match status" value="1"/>
</dbReference>
<feature type="domain" description="Tetrahaem cytochrome" evidence="10">
    <location>
        <begin position="33"/>
        <end position="110"/>
    </location>
</feature>
<evidence type="ECO:0000256" key="1">
    <source>
        <dbReference type="ARBA" id="ARBA00001926"/>
    </source>
</evidence>
<dbReference type="InterPro" id="IPR012286">
    <property type="entry name" value="Tetrahaem_cytochrome"/>
</dbReference>
<evidence type="ECO:0000259" key="10">
    <source>
        <dbReference type="Pfam" id="PF14537"/>
    </source>
</evidence>
<evidence type="ECO:0000256" key="2">
    <source>
        <dbReference type="ARBA" id="ARBA00004418"/>
    </source>
</evidence>
<evidence type="ECO:0000256" key="7">
    <source>
        <dbReference type="ARBA" id="ARBA00022982"/>
    </source>
</evidence>
<protein>
    <recommendedName>
        <fullName evidence="10">Tetrahaem cytochrome domain-containing protein</fullName>
    </recommendedName>
</protein>
<evidence type="ECO:0000256" key="8">
    <source>
        <dbReference type="ARBA" id="ARBA00023004"/>
    </source>
</evidence>
<name>A0ABQ4NUK6_SHECO</name>
<dbReference type="Gene3D" id="1.10.1130.10">
    <property type="entry name" value="Flavocytochrome C3, Chain A"/>
    <property type="match status" value="1"/>
</dbReference>
<accession>A0ABQ4NUK6</accession>
<keyword evidence="8" id="KW-0408">Iron</keyword>
<dbReference type="InterPro" id="IPR036280">
    <property type="entry name" value="Multihaem_cyt_sf"/>
</dbReference>
<comment type="cofactor">
    <cofactor evidence="1">
        <name>heme c</name>
        <dbReference type="ChEBI" id="CHEBI:61717"/>
    </cofactor>
</comment>
<evidence type="ECO:0000256" key="3">
    <source>
        <dbReference type="ARBA" id="ARBA00022448"/>
    </source>
</evidence>
<evidence type="ECO:0000256" key="5">
    <source>
        <dbReference type="ARBA" id="ARBA00022723"/>
    </source>
</evidence>
<keyword evidence="7" id="KW-0249">Electron transport</keyword>
<feature type="signal peptide" evidence="9">
    <location>
        <begin position="1"/>
        <end position="19"/>
    </location>
</feature>
<feature type="chain" id="PRO_5047479408" description="Tetrahaem cytochrome domain-containing protein" evidence="9">
    <location>
        <begin position="20"/>
        <end position="118"/>
    </location>
</feature>
<reference evidence="11 12" key="1">
    <citation type="submission" date="2021-05" db="EMBL/GenBank/DDBJ databases">
        <title>Molecular characterization for Shewanella algae harboring chromosomal blaOXA-55-like strains isolated from clinical and environment sample.</title>
        <authorList>
            <person name="Ohama Y."/>
            <person name="Aoki K."/>
            <person name="Harada S."/>
            <person name="Moriya K."/>
            <person name="Ishii Y."/>
            <person name="Tateda K."/>
        </authorList>
    </citation>
    <scope>NUCLEOTIDE SEQUENCE [LARGE SCALE GENOMIC DNA]</scope>
    <source>
        <strain evidence="11 12">MBTL60-118</strain>
    </source>
</reference>
<dbReference type="Proteomes" id="UP000773469">
    <property type="component" value="Unassembled WGS sequence"/>
</dbReference>
<keyword evidence="12" id="KW-1185">Reference proteome</keyword>
<keyword evidence="9" id="KW-0732">Signal</keyword>
<evidence type="ECO:0000256" key="4">
    <source>
        <dbReference type="ARBA" id="ARBA00022617"/>
    </source>
</evidence>
<comment type="caution">
    <text evidence="11">The sequence shown here is derived from an EMBL/GenBank/DDBJ whole genome shotgun (WGS) entry which is preliminary data.</text>
</comment>
<keyword evidence="5" id="KW-0479">Metal-binding</keyword>
<keyword evidence="6" id="KW-0574">Periplasm</keyword>
<dbReference type="SUPFAM" id="SSF48695">
    <property type="entry name" value="Multiheme cytochromes"/>
    <property type="match status" value="1"/>
</dbReference>
<evidence type="ECO:0000313" key="12">
    <source>
        <dbReference type="Proteomes" id="UP000773469"/>
    </source>
</evidence>
<dbReference type="RefSeq" id="WP_220743622.1">
    <property type="nucleotide sequence ID" value="NZ_BPEU01000002.1"/>
</dbReference>
<evidence type="ECO:0000256" key="9">
    <source>
        <dbReference type="SAM" id="SignalP"/>
    </source>
</evidence>
<evidence type="ECO:0000256" key="6">
    <source>
        <dbReference type="ARBA" id="ARBA00022764"/>
    </source>
</evidence>
<proteinExistence type="predicted"/>
<gene>
    <name evidence="11" type="ORF">TUM3794_03230</name>
</gene>
<dbReference type="EMBL" id="BPEU01000002">
    <property type="protein sequence ID" value="GIU35475.1"/>
    <property type="molecule type" value="Genomic_DNA"/>
</dbReference>
<sequence length="118" mass="12911">MKNLTLLNIILSLVLSVFAGSALANKAVLLDQTHAAAGVKCSSCHGKAETREAVTMLKCVKCHNTTKLAKKTASMKPTNPHKNRHFDTETTCSNCHNVHEKSQNYCEGCHARFDFVVP</sequence>
<keyword evidence="3" id="KW-0813">Transport</keyword>
<organism evidence="11 12">
    <name type="scientific">Shewanella colwelliana</name>
    <name type="common">Alteromonas colwelliana</name>
    <dbReference type="NCBI Taxonomy" id="23"/>
    <lineage>
        <taxon>Bacteria</taxon>
        <taxon>Pseudomonadati</taxon>
        <taxon>Pseudomonadota</taxon>
        <taxon>Gammaproteobacteria</taxon>
        <taxon>Alteromonadales</taxon>
        <taxon>Shewanellaceae</taxon>
        <taxon>Shewanella</taxon>
    </lineage>
</organism>